<dbReference type="GO" id="GO:0009535">
    <property type="term" value="C:chloroplast thylakoid membrane"/>
    <property type="evidence" value="ECO:0007669"/>
    <property type="project" value="UniProtKB-SubCell"/>
</dbReference>
<evidence type="ECO:0000256" key="2">
    <source>
        <dbReference type="ARBA" id="ARBA00008198"/>
    </source>
</evidence>
<dbReference type="HAMAP" id="MF_00437">
    <property type="entry name" value="Ycf4"/>
    <property type="match status" value="1"/>
</dbReference>
<keyword evidence="11" id="KW-0934">Plastid</keyword>
<evidence type="ECO:0000256" key="8">
    <source>
        <dbReference type="ARBA" id="ARBA00023136"/>
    </source>
</evidence>
<evidence type="ECO:0000313" key="11">
    <source>
        <dbReference type="EMBL" id="AIC07410.1"/>
    </source>
</evidence>
<dbReference type="GO" id="GO:0009522">
    <property type="term" value="C:photosystem I"/>
    <property type="evidence" value="ECO:0007669"/>
    <property type="project" value="InterPro"/>
</dbReference>
<feature type="transmembrane region" description="Helical" evidence="10">
    <location>
        <begin position="21"/>
        <end position="43"/>
    </location>
</feature>
<comment type="similarity">
    <text evidence="2 10">Belongs to the Ycf4 family.</text>
</comment>
<sequence>MNRRSKQLLIEPVRGSRKMSNFFWACILFSGSLGFFLVGISSYLGRNLIPLLSSQQILFVPQGIVMCFYGIAGLFISTYLWCTILCNVGSGYNKFDKKEGVVCLFRWGFPGRDRCISLQFSIRDIRAIKMEVKEGISPRRVIYMQIKGQQEIPLIRTEDNLTLREMEQKAAELARFLRVSIEGF</sequence>
<evidence type="ECO:0000256" key="10">
    <source>
        <dbReference type="HAMAP-Rule" id="MF_00437"/>
    </source>
</evidence>
<dbReference type="AlphaFoldDB" id="A0A075E5J9"/>
<dbReference type="GeneID" id="20355858"/>
<geneLocation type="chloroplast" evidence="11"/>
<evidence type="ECO:0000256" key="3">
    <source>
        <dbReference type="ARBA" id="ARBA00015395"/>
    </source>
</evidence>
<evidence type="ECO:0000256" key="6">
    <source>
        <dbReference type="ARBA" id="ARBA00022989"/>
    </source>
</evidence>
<dbReference type="PANTHER" id="PTHR33288">
    <property type="match status" value="1"/>
</dbReference>
<keyword evidence="8 10" id="KW-0472">Membrane</keyword>
<dbReference type="RefSeq" id="YP_009057671.1">
    <property type="nucleotide sequence ID" value="NC_024827.1"/>
</dbReference>
<dbReference type="Pfam" id="PF02392">
    <property type="entry name" value="Ycf4"/>
    <property type="match status" value="1"/>
</dbReference>
<protein>
    <recommendedName>
        <fullName evidence="3 10">Photosystem I assembly protein Ycf4</fullName>
    </recommendedName>
</protein>
<feature type="transmembrane region" description="Helical" evidence="10">
    <location>
        <begin position="63"/>
        <end position="88"/>
    </location>
</feature>
<dbReference type="EMBL" id="KJ617081">
    <property type="protein sequence ID" value="AIC07410.1"/>
    <property type="molecule type" value="Genomic_DNA"/>
</dbReference>
<keyword evidence="4 10" id="KW-0602">Photosynthesis</keyword>
<keyword evidence="7 10" id="KW-0793">Thylakoid</keyword>
<keyword evidence="11" id="KW-0150">Chloroplast</keyword>
<comment type="subcellular location">
    <subcellularLocation>
        <location evidence="9">Plastid thylakoid membrane</location>
        <topology evidence="9">Multi-pass membrane protein</topology>
    </subcellularLocation>
    <subcellularLocation>
        <location evidence="10">Plastid</location>
        <location evidence="10">Chloroplast thylakoid membrane</location>
        <topology evidence="10">Multi-pass membrane protein</topology>
    </subcellularLocation>
</comment>
<organism evidence="11">
    <name type="scientific">Retrophyllum piresii</name>
    <dbReference type="NCBI Taxonomy" id="1505646"/>
    <lineage>
        <taxon>Eukaryota</taxon>
        <taxon>Viridiplantae</taxon>
        <taxon>Streptophyta</taxon>
        <taxon>Embryophyta</taxon>
        <taxon>Tracheophyta</taxon>
        <taxon>Spermatophyta</taxon>
        <taxon>Pinopsida</taxon>
        <taxon>Pinidae</taxon>
        <taxon>Conifers II</taxon>
        <taxon>Araucariales</taxon>
        <taxon>Podocarpaceae</taxon>
        <taxon>Retrophyllum</taxon>
    </lineage>
</organism>
<dbReference type="GO" id="GO:0015979">
    <property type="term" value="P:photosynthesis"/>
    <property type="evidence" value="ECO:0007669"/>
    <property type="project" value="UniProtKB-UniRule"/>
</dbReference>
<evidence type="ECO:0000256" key="5">
    <source>
        <dbReference type="ARBA" id="ARBA00022692"/>
    </source>
</evidence>
<evidence type="ECO:0000256" key="7">
    <source>
        <dbReference type="ARBA" id="ARBA00023078"/>
    </source>
</evidence>
<reference evidence="11" key="1">
    <citation type="journal article" date="2016" name="Tree Genet. Genomes">
        <title>The plastome sequence of the endemic Amazonian conifer, Retrophyllum piresii (Silba) C.N.Page, reveals different recombination events and plastome isoforms.</title>
        <authorList>
            <person name="Vieira L.N."/>
            <person name="Rogalski"/>
            <person name="Faoro H."/>
            <person name="MFraga H.P.F."/>
            <person name="Dos Anjos K.C."/>
            <person name="Picchi G.F.A."/>
            <person name="Nodari R.O."/>
            <person name="Pedrosa F.O."/>
            <person name="Souza E.M."/>
            <person name="Guerra M.P."/>
        </authorList>
    </citation>
    <scope>NUCLEOTIDE SEQUENCE</scope>
</reference>
<evidence type="ECO:0000256" key="1">
    <source>
        <dbReference type="ARBA" id="ARBA00002862"/>
    </source>
</evidence>
<evidence type="ECO:0000256" key="9">
    <source>
        <dbReference type="ARBA" id="ARBA00046286"/>
    </source>
</evidence>
<name>A0A075E5J9_9CONI</name>
<gene>
    <name evidence="10 11" type="primary">ycf4</name>
</gene>
<accession>A0A075E5J9</accession>
<dbReference type="InterPro" id="IPR003359">
    <property type="entry name" value="PSI_Ycf4_assembly"/>
</dbReference>
<proteinExistence type="inferred from homology"/>
<dbReference type="NCBIfam" id="NF002712">
    <property type="entry name" value="PRK02542.1"/>
    <property type="match status" value="1"/>
</dbReference>
<comment type="function">
    <text evidence="1 10">Seems to be required for the assembly of the photosystem I complex.</text>
</comment>
<keyword evidence="6 10" id="KW-1133">Transmembrane helix</keyword>
<evidence type="ECO:0000256" key="4">
    <source>
        <dbReference type="ARBA" id="ARBA00022531"/>
    </source>
</evidence>
<dbReference type="PANTHER" id="PTHR33288:SF4">
    <property type="entry name" value="PHOTOSYSTEM I ASSEMBLY PROTEIN YCF4"/>
    <property type="match status" value="1"/>
</dbReference>
<keyword evidence="5 10" id="KW-0812">Transmembrane</keyword>